<dbReference type="GeneTree" id="ENSGT00390000014376"/>
<dbReference type="Ensembl" id="ENSAOCT00000005931.2">
    <property type="protein sequence ID" value="ENSAOCP00000005662.2"/>
    <property type="gene ID" value="ENSAOCG00000009188.2"/>
</dbReference>
<evidence type="ECO:0000256" key="1">
    <source>
        <dbReference type="SAM" id="MobiDB-lite"/>
    </source>
</evidence>
<reference evidence="2" key="3">
    <citation type="submission" date="2025-09" db="UniProtKB">
        <authorList>
            <consortium name="Ensembl"/>
        </authorList>
    </citation>
    <scope>IDENTIFICATION</scope>
</reference>
<accession>A0A3Q1AVX6</accession>
<name>A0A3Q1AVX6_AMPOC</name>
<dbReference type="PANTHER" id="PTHR31097:SF2">
    <property type="entry name" value="CHROMOSOME 7 OPEN READING FRAME 57"/>
    <property type="match status" value="1"/>
</dbReference>
<reference evidence="2 3" key="1">
    <citation type="submission" date="2022-01" db="EMBL/GenBank/DDBJ databases">
        <title>A chromosome-scale genome assembly of the false clownfish, Amphiprion ocellaris.</title>
        <authorList>
            <person name="Ryu T."/>
        </authorList>
    </citation>
    <scope>NUCLEOTIDE SEQUENCE [LARGE SCALE GENOMIC DNA]</scope>
</reference>
<dbReference type="KEGG" id="aoce:111577018"/>
<sequence>MNSEISTVLMSNELQPTKSGVLTGSQAINSHISQIPGLSPSIRTPPEEKARGRRAAVLDSDSDYVKLAKQGGHKRLLWHEESMNQKPNSYNPDWFGNESGDISNPSSLINSEEKKNPGAFQPLEPPFSTDNMSAWERDNSSNEKNNNLSHDCSMEKLQTFSQSYEANKFKRKAFEKRPAPVDMSKLLSFGYAKENKPAQ</sequence>
<evidence type="ECO:0000313" key="3">
    <source>
        <dbReference type="Proteomes" id="UP001501940"/>
    </source>
</evidence>
<dbReference type="Pfam" id="PF17662">
    <property type="entry name" value="DUF5524"/>
    <property type="match status" value="1"/>
</dbReference>
<organism evidence="2 3">
    <name type="scientific">Amphiprion ocellaris</name>
    <name type="common">Clown anemonefish</name>
    <dbReference type="NCBI Taxonomy" id="80972"/>
    <lineage>
        <taxon>Eukaryota</taxon>
        <taxon>Metazoa</taxon>
        <taxon>Chordata</taxon>
        <taxon>Craniata</taxon>
        <taxon>Vertebrata</taxon>
        <taxon>Euteleostomi</taxon>
        <taxon>Actinopterygii</taxon>
        <taxon>Neopterygii</taxon>
        <taxon>Teleostei</taxon>
        <taxon>Neoteleostei</taxon>
        <taxon>Acanthomorphata</taxon>
        <taxon>Ovalentaria</taxon>
        <taxon>Pomacentridae</taxon>
        <taxon>Amphiprion</taxon>
    </lineage>
</organism>
<dbReference type="AlphaFoldDB" id="A0A3Q1AVX6"/>
<evidence type="ECO:0000313" key="2">
    <source>
        <dbReference type="Ensembl" id="ENSAOCP00000005662.2"/>
    </source>
</evidence>
<feature type="region of interest" description="Disordered" evidence="1">
    <location>
        <begin position="114"/>
        <end position="150"/>
    </location>
</feature>
<dbReference type="PANTHER" id="PTHR31097">
    <property type="entry name" value="SI:DKEY-276J7.1"/>
    <property type="match status" value="1"/>
</dbReference>
<dbReference type="GeneID" id="111577018"/>
<protein>
    <submittedName>
        <fullName evidence="2">Uncharacterized protein</fullName>
    </submittedName>
</protein>
<dbReference type="RefSeq" id="XP_023138845.1">
    <property type="nucleotide sequence ID" value="XM_023283077.3"/>
</dbReference>
<dbReference type="OMA" id="GYHTKNG"/>
<proteinExistence type="predicted"/>
<reference evidence="2" key="2">
    <citation type="submission" date="2025-08" db="UniProtKB">
        <authorList>
            <consortium name="Ensembl"/>
        </authorList>
    </citation>
    <scope>IDENTIFICATION</scope>
</reference>
<dbReference type="STRING" id="80972.ENSAOCP00000005662"/>
<dbReference type="Proteomes" id="UP001501940">
    <property type="component" value="Chromosome 11"/>
</dbReference>
<dbReference type="InterPro" id="IPR040247">
    <property type="entry name" value="DUF5524"/>
</dbReference>
<keyword evidence="3" id="KW-1185">Reference proteome</keyword>